<evidence type="ECO:0000256" key="1">
    <source>
        <dbReference type="SAM" id="MobiDB-lite"/>
    </source>
</evidence>
<accession>A0A372M982</accession>
<organism evidence="3 4">
    <name type="scientific">Streptomyces triticagri</name>
    <dbReference type="NCBI Taxonomy" id="2293568"/>
    <lineage>
        <taxon>Bacteria</taxon>
        <taxon>Bacillati</taxon>
        <taxon>Actinomycetota</taxon>
        <taxon>Actinomycetes</taxon>
        <taxon>Kitasatosporales</taxon>
        <taxon>Streptomycetaceae</taxon>
        <taxon>Streptomyces</taxon>
    </lineage>
</organism>
<evidence type="ECO:0000259" key="2">
    <source>
        <dbReference type="Pfam" id="PF15641"/>
    </source>
</evidence>
<proteinExistence type="predicted"/>
<keyword evidence="4" id="KW-1185">Reference proteome</keyword>
<feature type="domain" description="Tox-MPTase5" evidence="2">
    <location>
        <begin position="50"/>
        <end position="160"/>
    </location>
</feature>
<protein>
    <recommendedName>
        <fullName evidence="2">Tox-MPTase5 domain-containing protein</fullName>
    </recommendedName>
</protein>
<gene>
    <name evidence="3" type="ORF">DY218_06480</name>
</gene>
<feature type="region of interest" description="Disordered" evidence="1">
    <location>
        <begin position="1"/>
        <end position="47"/>
    </location>
</feature>
<name>A0A372M982_9ACTN</name>
<dbReference type="AlphaFoldDB" id="A0A372M982"/>
<dbReference type="Proteomes" id="UP000263094">
    <property type="component" value="Unassembled WGS sequence"/>
</dbReference>
<evidence type="ECO:0000313" key="3">
    <source>
        <dbReference type="EMBL" id="RFU87504.1"/>
    </source>
</evidence>
<sequence>LTPSPNPTTYVTNPHTQTDPLGLAPCPPRTRGTNETQHMGDGTGNVWTHDLSHVTGRTARSRNRAIDAILRQDFPELRLTHKPQYSPWVNTGIAKHGVGTQIGWKRFSSRNDLRDTIIHEELHHRWFNRGIFSTHHSRDGSGSSGRFYETVDRYMRIRGWK</sequence>
<comment type="caution">
    <text evidence="3">The sequence shown here is derived from an EMBL/GenBank/DDBJ whole genome shotgun (WGS) entry which is preliminary data.</text>
</comment>
<evidence type="ECO:0000313" key="4">
    <source>
        <dbReference type="Proteomes" id="UP000263094"/>
    </source>
</evidence>
<reference evidence="3 4" key="1">
    <citation type="submission" date="2018-08" db="EMBL/GenBank/DDBJ databases">
        <title>Isolation, diversity and antifungal activity of Actinobacteria from wheat.</title>
        <authorList>
            <person name="Han C."/>
        </authorList>
    </citation>
    <scope>NUCLEOTIDE SEQUENCE [LARGE SCALE GENOMIC DNA]</scope>
    <source>
        <strain evidence="3 4">NEAU-YY421</strain>
    </source>
</reference>
<dbReference type="InterPro" id="IPR028911">
    <property type="entry name" value="Tox-MPTase5_dom"/>
</dbReference>
<feature type="non-terminal residue" evidence="3">
    <location>
        <position position="1"/>
    </location>
</feature>
<dbReference type="Pfam" id="PF15641">
    <property type="entry name" value="Tox-MPTase5"/>
    <property type="match status" value="1"/>
</dbReference>
<feature type="compositionally biased region" description="Polar residues" evidence="1">
    <location>
        <begin position="7"/>
        <end position="19"/>
    </location>
</feature>
<dbReference type="EMBL" id="QUAK01000028">
    <property type="protein sequence ID" value="RFU87504.1"/>
    <property type="molecule type" value="Genomic_DNA"/>
</dbReference>